<sequence length="333" mass="37471">MSYKVHATDLEIVDALQASPRATWASVGKALGLSEVTVARRWNRLHTLGLAWTSIALHPSQSYGVVVEIRCELDRLEHLLNQLNQHPQIFTVGQTTGEYNLFCIIGSTNVNGVIHTIHERLPDLTKTSQVKFSIFWQITGGVDWRQGILPAGDESHLRVHSEGHTTRRFPPLSKKDRRLFLALARDARKPLADLAAELSLSTEIVRRRLFQLQASNEITYRCDVARPSFDLPLGLFVLVRTPSLDSERIARDLGAWKETRFCAAVVSSTNIVWIAGLHDLPDVGTMIDRLTTTFPEIEVADQRVITRMTKIYGRLLDTTGKSRGCVPFDPWED</sequence>
<dbReference type="Pfam" id="PF13404">
    <property type="entry name" value="HTH_AsnC-type"/>
    <property type="match status" value="2"/>
</dbReference>
<keyword evidence="2 5" id="KW-0238">DNA-binding</keyword>
<reference evidence="5 6" key="1">
    <citation type="submission" date="2018-12" db="EMBL/GenBank/DDBJ databases">
        <title>Complete Genome Sequence of Glutamicibacter creatinolyticus strain LGCM259,isolated from an abscess of a 12-year-old mare in Italy.</title>
        <authorList>
            <person name="Santos R.G."/>
            <person name="Silva A.L."/>
            <person name="Seyffert N."/>
            <person name="Castro T.L.P."/>
            <person name="Attili A.R."/>
            <person name="Rifici C."/>
            <person name="Mazzullo G."/>
            <person name="Brenig B."/>
            <person name="Venanzi F."/>
            <person name="Azevedo V."/>
        </authorList>
    </citation>
    <scope>NUCLEOTIDE SEQUENCE [LARGE SCALE GENOMIC DNA]</scope>
    <source>
        <strain evidence="5 6">LGCM 259</strain>
    </source>
</reference>
<dbReference type="InterPro" id="IPR000485">
    <property type="entry name" value="AsnC-type_HTH_dom"/>
</dbReference>
<dbReference type="InterPro" id="IPR019888">
    <property type="entry name" value="Tscrpt_reg_AsnC-like"/>
</dbReference>
<keyword evidence="3" id="KW-0804">Transcription</keyword>
<dbReference type="InterPro" id="IPR011008">
    <property type="entry name" value="Dimeric_a/b-barrel"/>
</dbReference>
<feature type="domain" description="HTH asnC-type" evidence="4">
    <location>
        <begin position="7"/>
        <end position="46"/>
    </location>
</feature>
<dbReference type="InterPro" id="IPR036390">
    <property type="entry name" value="WH_DNA-bd_sf"/>
</dbReference>
<dbReference type="Gene3D" id="1.10.10.10">
    <property type="entry name" value="Winged helix-like DNA-binding domain superfamily/Winged helix DNA-binding domain"/>
    <property type="match status" value="2"/>
</dbReference>
<keyword evidence="6" id="KW-1185">Reference proteome</keyword>
<dbReference type="SMART" id="SM00344">
    <property type="entry name" value="HTH_ASNC"/>
    <property type="match status" value="2"/>
</dbReference>
<dbReference type="GO" id="GO:0043200">
    <property type="term" value="P:response to amino acid"/>
    <property type="evidence" value="ECO:0007669"/>
    <property type="project" value="TreeGrafter"/>
</dbReference>
<dbReference type="Proteomes" id="UP000307000">
    <property type="component" value="Chromosome"/>
</dbReference>
<evidence type="ECO:0000256" key="2">
    <source>
        <dbReference type="ARBA" id="ARBA00023125"/>
    </source>
</evidence>
<proteinExistence type="predicted"/>
<dbReference type="GO" id="GO:0005829">
    <property type="term" value="C:cytosol"/>
    <property type="evidence" value="ECO:0007669"/>
    <property type="project" value="TreeGrafter"/>
</dbReference>
<name>A0A5B7WUE0_9MICC</name>
<evidence type="ECO:0000256" key="3">
    <source>
        <dbReference type="ARBA" id="ARBA00023163"/>
    </source>
</evidence>
<evidence type="ECO:0000313" key="6">
    <source>
        <dbReference type="Proteomes" id="UP000307000"/>
    </source>
</evidence>
<dbReference type="KEGG" id="gcr:GcLGCM259_1110"/>
<evidence type="ECO:0000259" key="4">
    <source>
        <dbReference type="Pfam" id="PF13404"/>
    </source>
</evidence>
<protein>
    <submittedName>
        <fullName evidence="5">DNA-binding transcriptional regulator AsnC</fullName>
    </submittedName>
</protein>
<dbReference type="RefSeq" id="WP_138178148.1">
    <property type="nucleotide sequence ID" value="NZ_CP034412.1"/>
</dbReference>
<gene>
    <name evidence="5" type="ORF">GcLGCM259_1110</name>
</gene>
<feature type="domain" description="HTH asnC-type" evidence="4">
    <location>
        <begin position="173"/>
        <end position="211"/>
    </location>
</feature>
<evidence type="ECO:0000313" key="5">
    <source>
        <dbReference type="EMBL" id="QCY46854.1"/>
    </source>
</evidence>
<dbReference type="GO" id="GO:0043565">
    <property type="term" value="F:sequence-specific DNA binding"/>
    <property type="evidence" value="ECO:0007669"/>
    <property type="project" value="InterPro"/>
</dbReference>
<dbReference type="PANTHER" id="PTHR30154:SF53">
    <property type="entry name" value="HTH-TYPE TRANSCRIPTIONAL REGULATOR LRPC"/>
    <property type="match status" value="1"/>
</dbReference>
<evidence type="ECO:0000256" key="1">
    <source>
        <dbReference type="ARBA" id="ARBA00023015"/>
    </source>
</evidence>
<organism evidence="5 6">
    <name type="scientific">Glutamicibacter creatinolyticus</name>
    <dbReference type="NCBI Taxonomy" id="162496"/>
    <lineage>
        <taxon>Bacteria</taxon>
        <taxon>Bacillati</taxon>
        <taxon>Actinomycetota</taxon>
        <taxon>Actinomycetes</taxon>
        <taxon>Micrococcales</taxon>
        <taxon>Micrococcaceae</taxon>
        <taxon>Glutamicibacter</taxon>
    </lineage>
</organism>
<keyword evidence="1" id="KW-0805">Transcription regulation</keyword>
<dbReference type="SUPFAM" id="SSF54909">
    <property type="entry name" value="Dimeric alpha+beta barrel"/>
    <property type="match status" value="1"/>
</dbReference>
<dbReference type="EMBL" id="CP034412">
    <property type="protein sequence ID" value="QCY46854.1"/>
    <property type="molecule type" value="Genomic_DNA"/>
</dbReference>
<dbReference type="SUPFAM" id="SSF46785">
    <property type="entry name" value="Winged helix' DNA-binding domain"/>
    <property type="match status" value="1"/>
</dbReference>
<dbReference type="PANTHER" id="PTHR30154">
    <property type="entry name" value="LEUCINE-RESPONSIVE REGULATORY PROTEIN"/>
    <property type="match status" value="1"/>
</dbReference>
<dbReference type="InterPro" id="IPR036388">
    <property type="entry name" value="WH-like_DNA-bd_sf"/>
</dbReference>
<dbReference type="AlphaFoldDB" id="A0A5B7WUE0"/>
<accession>A0A5B7WUE0</accession>